<dbReference type="AlphaFoldDB" id="A0AAE4DKP7"/>
<reference evidence="2" key="1">
    <citation type="submission" date="2022-12" db="EMBL/GenBank/DDBJ databases">
        <title>NDM-1 containing novel ST 2018 Pseudenterobacter timonensis.</title>
        <authorList>
            <person name="Halder G."/>
            <person name="Mandal S."/>
            <person name="Dutta S."/>
        </authorList>
    </citation>
    <scope>NUCLEOTIDE SEQUENCE</scope>
    <source>
        <strain evidence="2">CNCI147</strain>
    </source>
</reference>
<dbReference type="GO" id="GO:0016788">
    <property type="term" value="F:hydrolase activity, acting on ester bonds"/>
    <property type="evidence" value="ECO:0007669"/>
    <property type="project" value="InterPro"/>
</dbReference>
<dbReference type="GO" id="GO:0005737">
    <property type="term" value="C:cytoplasm"/>
    <property type="evidence" value="ECO:0007669"/>
    <property type="project" value="InterPro"/>
</dbReference>
<dbReference type="Proteomes" id="UP001248822">
    <property type="component" value="Unassembled WGS sequence"/>
</dbReference>
<evidence type="ECO:0000259" key="1">
    <source>
        <dbReference type="Pfam" id="PF08845"/>
    </source>
</evidence>
<name>A0AAE4DKP7_9ENTR</name>
<evidence type="ECO:0000313" key="3">
    <source>
        <dbReference type="Proteomes" id="UP001248822"/>
    </source>
</evidence>
<accession>A0AAE4DKP7</accession>
<feature type="domain" description="Toxin SymE-like" evidence="1">
    <location>
        <begin position="2"/>
        <end position="32"/>
    </location>
</feature>
<proteinExistence type="predicted"/>
<dbReference type="RefSeq" id="WP_310825242.1">
    <property type="nucleotide sequence ID" value="NZ_JAQGEC010000003.1"/>
</dbReference>
<protein>
    <submittedName>
        <fullName evidence="2">SymE family type I addiction module toxin</fullName>
    </submittedName>
</protein>
<comment type="caution">
    <text evidence="2">The sequence shown here is derived from an EMBL/GenBank/DDBJ whole genome shotgun (WGS) entry which is preliminary data.</text>
</comment>
<sequence>MPLQDRWVSQVGFTDGMPIKIRVMPDCIVITTQNSRELWGCAEGLSVAHFNKKKMNQWIKEFPGALNDTGDFPVYKRGNGHF</sequence>
<dbReference type="GO" id="GO:0016070">
    <property type="term" value="P:RNA metabolic process"/>
    <property type="evidence" value="ECO:0007669"/>
    <property type="project" value="InterPro"/>
</dbReference>
<evidence type="ECO:0000313" key="2">
    <source>
        <dbReference type="EMBL" id="MDR9889560.1"/>
    </source>
</evidence>
<dbReference type="InterPro" id="IPR014944">
    <property type="entry name" value="Toxin_SymE-like"/>
</dbReference>
<dbReference type="GO" id="GO:0003723">
    <property type="term" value="F:RNA binding"/>
    <property type="evidence" value="ECO:0007669"/>
    <property type="project" value="InterPro"/>
</dbReference>
<dbReference type="EMBL" id="JAQGEC010000003">
    <property type="protein sequence ID" value="MDR9889560.1"/>
    <property type="molecule type" value="Genomic_DNA"/>
</dbReference>
<dbReference type="Pfam" id="PF08845">
    <property type="entry name" value="SymE_toxin"/>
    <property type="match status" value="1"/>
</dbReference>
<gene>
    <name evidence="2" type="ORF">O7047_04825</name>
</gene>
<organism evidence="2 3">
    <name type="scientific">Pseudenterobacter timonensis</name>
    <dbReference type="NCBI Taxonomy" id="1755099"/>
    <lineage>
        <taxon>Bacteria</taxon>
        <taxon>Pseudomonadati</taxon>
        <taxon>Pseudomonadota</taxon>
        <taxon>Gammaproteobacteria</taxon>
        <taxon>Enterobacterales</taxon>
        <taxon>Enterobacteriaceae</taxon>
        <taxon>Pseudenterobacter</taxon>
    </lineage>
</organism>